<dbReference type="PANTHER" id="PTHR10353:SF209">
    <property type="entry name" value="GALACTOLIPID GALACTOSYLTRANSFERASE SFR2, CHLOROPLASTIC"/>
    <property type="match status" value="1"/>
</dbReference>
<dbReference type="RefSeq" id="WP_151754732.1">
    <property type="nucleotide sequence ID" value="NZ_BKZW01000001.1"/>
</dbReference>
<comment type="caution">
    <text evidence="7">The sequence shown here is derived from an EMBL/GenBank/DDBJ whole genome shotgun (WGS) entry which is preliminary data.</text>
</comment>
<dbReference type="EMBL" id="BKZW01000001">
    <property type="protein sequence ID" value="GER86630.1"/>
    <property type="molecule type" value="Genomic_DNA"/>
</dbReference>
<evidence type="ECO:0000313" key="8">
    <source>
        <dbReference type="Proteomes" id="UP000326912"/>
    </source>
</evidence>
<dbReference type="PRINTS" id="PR00131">
    <property type="entry name" value="GLHYDRLASE1"/>
</dbReference>
<dbReference type="InterPro" id="IPR033132">
    <property type="entry name" value="GH_1_N_CS"/>
</dbReference>
<dbReference type="PROSITE" id="PS00653">
    <property type="entry name" value="GLYCOSYL_HYDROL_F1_2"/>
    <property type="match status" value="1"/>
</dbReference>
<dbReference type="SUPFAM" id="SSF51445">
    <property type="entry name" value="(Trans)glycosidases"/>
    <property type="match status" value="1"/>
</dbReference>
<dbReference type="PROSITE" id="PS00572">
    <property type="entry name" value="GLYCOSYL_HYDROL_F1_1"/>
    <property type="match status" value="1"/>
</dbReference>
<dbReference type="GO" id="GO:0008422">
    <property type="term" value="F:beta-glucosidase activity"/>
    <property type="evidence" value="ECO:0007669"/>
    <property type="project" value="TreeGrafter"/>
</dbReference>
<evidence type="ECO:0000256" key="6">
    <source>
        <dbReference type="RuleBase" id="RU004468"/>
    </source>
</evidence>
<sequence length="460" mass="53228">MSQQRILRFPRGFLWGTASAAYQCEGGNTNNQWYLWEQQGHIHSGDVCGQAADWWEYAENDFLLAEQMENNALRLSLEWSRIEPEEGRWDDTALERYRAMLLDLRRLRMTPVVTLHHFTDPLWFTERGGFAEAENIRLFVRYVEHVVATLQDVCSFWITINEPNVYAFQGYLRGIFPPGEKDLLRTFVVLRNLMQAHVEAFYAIRNLQPEALIGYCLHYRLFDPLNALSPLDRSAASLQESMFTWSALQAAETGRLTFPVGQVVPPLTHVAGTRDYHGVNYYTREMVRFDPLLPGEGFGRRVVRSNVPRNDEGINDGFGEIYPWGLYRVLKSIYQRTRGNKPFYITENGFSDRRDDFRPAALLAHLAVLQRASQDGIPVRGYFHWTLVDNFEWNDGWYVRFGLIELDPITQRRIPRRSASMFGEICQANAITEAIVERYAPELRESIFGKSGLQGKVIHV</sequence>
<dbReference type="Pfam" id="PF00232">
    <property type="entry name" value="Glyco_hydro_1"/>
    <property type="match status" value="1"/>
</dbReference>
<proteinExistence type="inferred from homology"/>
<dbReference type="Proteomes" id="UP000326912">
    <property type="component" value="Unassembled WGS sequence"/>
</dbReference>
<keyword evidence="8" id="KW-1185">Reference proteome</keyword>
<dbReference type="AlphaFoldDB" id="A0A5J4KJU4"/>
<keyword evidence="3 6" id="KW-0326">Glycosidase</keyword>
<reference evidence="7 8" key="1">
    <citation type="submission" date="2019-10" db="EMBL/GenBank/DDBJ databases">
        <title>Dictyobacter vulcani sp. nov., within the class Ktedonobacteria, isolated from soil of volcanic Mt. Zao.</title>
        <authorList>
            <person name="Zheng Y."/>
            <person name="Wang C.M."/>
            <person name="Sakai Y."/>
            <person name="Abe K."/>
            <person name="Yokota A."/>
            <person name="Yabe S."/>
        </authorList>
    </citation>
    <scope>NUCLEOTIDE SEQUENCE [LARGE SCALE GENOMIC DNA]</scope>
    <source>
        <strain evidence="7 8">W12</strain>
    </source>
</reference>
<name>A0A5J4KJU4_9CHLR</name>
<dbReference type="InterPro" id="IPR001360">
    <property type="entry name" value="Glyco_hydro_1"/>
</dbReference>
<gene>
    <name evidence="7" type="ORF">KDW_07920</name>
</gene>
<feature type="active site" description="Nucleophile" evidence="4">
    <location>
        <position position="347"/>
    </location>
</feature>
<evidence type="ECO:0000256" key="5">
    <source>
        <dbReference type="RuleBase" id="RU003690"/>
    </source>
</evidence>
<evidence type="ECO:0000256" key="3">
    <source>
        <dbReference type="ARBA" id="ARBA00023295"/>
    </source>
</evidence>
<evidence type="ECO:0000256" key="1">
    <source>
        <dbReference type="ARBA" id="ARBA00010838"/>
    </source>
</evidence>
<organism evidence="7 8">
    <name type="scientific">Dictyobacter vulcani</name>
    <dbReference type="NCBI Taxonomy" id="2607529"/>
    <lineage>
        <taxon>Bacteria</taxon>
        <taxon>Bacillati</taxon>
        <taxon>Chloroflexota</taxon>
        <taxon>Ktedonobacteria</taxon>
        <taxon>Ktedonobacterales</taxon>
        <taxon>Dictyobacteraceae</taxon>
        <taxon>Dictyobacter</taxon>
    </lineage>
</organism>
<dbReference type="InterPro" id="IPR017853">
    <property type="entry name" value="GH"/>
</dbReference>
<comment type="similarity">
    <text evidence="1 5">Belongs to the glycosyl hydrolase 1 family.</text>
</comment>
<evidence type="ECO:0000313" key="7">
    <source>
        <dbReference type="EMBL" id="GER86630.1"/>
    </source>
</evidence>
<accession>A0A5J4KJU4</accession>
<keyword evidence="2 6" id="KW-0378">Hydrolase</keyword>
<evidence type="ECO:0000256" key="4">
    <source>
        <dbReference type="PROSITE-ProRule" id="PRU10055"/>
    </source>
</evidence>
<dbReference type="PANTHER" id="PTHR10353">
    <property type="entry name" value="GLYCOSYL HYDROLASE"/>
    <property type="match status" value="1"/>
</dbReference>
<dbReference type="Gene3D" id="3.20.20.80">
    <property type="entry name" value="Glycosidases"/>
    <property type="match status" value="1"/>
</dbReference>
<dbReference type="GO" id="GO:0005975">
    <property type="term" value="P:carbohydrate metabolic process"/>
    <property type="evidence" value="ECO:0007669"/>
    <property type="project" value="InterPro"/>
</dbReference>
<dbReference type="InterPro" id="IPR018120">
    <property type="entry name" value="Glyco_hydro_1_AS"/>
</dbReference>
<protein>
    <submittedName>
        <fullName evidence="7">Beta-glucosidase</fullName>
    </submittedName>
</protein>
<evidence type="ECO:0000256" key="2">
    <source>
        <dbReference type="ARBA" id="ARBA00022801"/>
    </source>
</evidence>